<evidence type="ECO:0000313" key="10">
    <source>
        <dbReference type="Proteomes" id="UP000269793"/>
    </source>
</evidence>
<keyword evidence="4 9" id="KW-0378">Hydrolase</keyword>
<dbReference type="GO" id="GO:0005634">
    <property type="term" value="C:nucleus"/>
    <property type="evidence" value="ECO:0007669"/>
    <property type="project" value="UniProtKB-SubCell"/>
</dbReference>
<dbReference type="VEuPathDB" id="FungiDB:DNF11_0291"/>
<comment type="subcellular location">
    <subcellularLocation>
        <location evidence="1">Nucleus</location>
    </subcellularLocation>
</comment>
<gene>
    <name evidence="9" type="primary">rex3</name>
    <name evidence="9" type="ORF">DNF11_0291</name>
</gene>
<dbReference type="AlphaFoldDB" id="A0A3G2RZM8"/>
<dbReference type="PANTHER" id="PTHR12801:SF115">
    <property type="entry name" value="FI18136P1-RELATED"/>
    <property type="match status" value="1"/>
</dbReference>
<keyword evidence="10" id="KW-1185">Reference proteome</keyword>
<evidence type="ECO:0000256" key="7">
    <source>
        <dbReference type="SAM" id="MobiDB-lite"/>
    </source>
</evidence>
<dbReference type="GO" id="GO:0004527">
    <property type="term" value="F:exonuclease activity"/>
    <property type="evidence" value="ECO:0007669"/>
    <property type="project" value="UniProtKB-KW"/>
</dbReference>
<feature type="compositionally biased region" description="Polar residues" evidence="7">
    <location>
        <begin position="67"/>
        <end position="76"/>
    </location>
</feature>
<dbReference type="InterPro" id="IPR012337">
    <property type="entry name" value="RNaseH-like_sf"/>
</dbReference>
<name>A0A3G2RZM8_MALR7</name>
<organism evidence="9 10">
    <name type="scientific">Malassezia restricta (strain ATCC 96810 / NBRC 103918 / CBS 7877)</name>
    <name type="common">Seborrheic dermatitis infection agent</name>
    <dbReference type="NCBI Taxonomy" id="425264"/>
    <lineage>
        <taxon>Eukaryota</taxon>
        <taxon>Fungi</taxon>
        <taxon>Dikarya</taxon>
        <taxon>Basidiomycota</taxon>
        <taxon>Ustilaginomycotina</taxon>
        <taxon>Malasseziomycetes</taxon>
        <taxon>Malasseziales</taxon>
        <taxon>Malasseziaceae</taxon>
        <taxon>Malassezia</taxon>
    </lineage>
</organism>
<dbReference type="FunFam" id="3.30.420.10:FF:000031">
    <property type="entry name" value="RNA exonuclease 1"/>
    <property type="match status" value="1"/>
</dbReference>
<dbReference type="InterPro" id="IPR013520">
    <property type="entry name" value="Ribonucl_H"/>
</dbReference>
<dbReference type="Gene3D" id="3.30.420.10">
    <property type="entry name" value="Ribonuclease H-like superfamily/Ribonuclease H"/>
    <property type="match status" value="1"/>
</dbReference>
<dbReference type="PANTHER" id="PTHR12801">
    <property type="entry name" value="RNA EXONUCLEASE REXO1 / RECO3 FAMILY MEMBER-RELATED"/>
    <property type="match status" value="1"/>
</dbReference>
<comment type="similarity">
    <text evidence="2">Belongs to the REXO1/REXO3 family.</text>
</comment>
<dbReference type="CDD" id="cd06145">
    <property type="entry name" value="REX1_like"/>
    <property type="match status" value="1"/>
</dbReference>
<dbReference type="GO" id="GO:0003676">
    <property type="term" value="F:nucleic acid binding"/>
    <property type="evidence" value="ECO:0007669"/>
    <property type="project" value="InterPro"/>
</dbReference>
<dbReference type="SUPFAM" id="SSF53098">
    <property type="entry name" value="Ribonuclease H-like"/>
    <property type="match status" value="1"/>
</dbReference>
<accession>A0A3G2RZM8</accession>
<dbReference type="SMART" id="SM00479">
    <property type="entry name" value="EXOIII"/>
    <property type="match status" value="1"/>
</dbReference>
<evidence type="ECO:0000259" key="8">
    <source>
        <dbReference type="SMART" id="SM00479"/>
    </source>
</evidence>
<dbReference type="GO" id="GO:0010629">
    <property type="term" value="P:negative regulation of gene expression"/>
    <property type="evidence" value="ECO:0007669"/>
    <property type="project" value="UniProtKB-ARBA"/>
</dbReference>
<evidence type="ECO:0000256" key="1">
    <source>
        <dbReference type="ARBA" id="ARBA00004123"/>
    </source>
</evidence>
<protein>
    <submittedName>
        <fullName evidence="9">RNA exonuclease 3</fullName>
        <ecNumber evidence="9">3.1.-.-</ecNumber>
    </submittedName>
</protein>
<keyword evidence="5 9" id="KW-0269">Exonuclease</keyword>
<evidence type="ECO:0000256" key="3">
    <source>
        <dbReference type="ARBA" id="ARBA00022722"/>
    </source>
</evidence>
<proteinExistence type="inferred from homology"/>
<dbReference type="InterPro" id="IPR047021">
    <property type="entry name" value="REXO1/3/4-like"/>
</dbReference>
<reference evidence="9 10" key="1">
    <citation type="submission" date="2018-10" db="EMBL/GenBank/DDBJ databases">
        <title>Complete genome sequence of Malassezia restricta CBS 7877.</title>
        <authorList>
            <person name="Morand S.C."/>
            <person name="Bertignac M."/>
            <person name="Iltis A."/>
            <person name="Kolder I."/>
            <person name="Pirovano W."/>
            <person name="Jourdain R."/>
            <person name="Clavaud C."/>
        </authorList>
    </citation>
    <scope>NUCLEOTIDE SEQUENCE [LARGE SCALE GENOMIC DNA]</scope>
    <source>
        <strain evidence="9 10">CBS 7877</strain>
    </source>
</reference>
<feature type="domain" description="Exonuclease" evidence="8">
    <location>
        <begin position="352"/>
        <end position="516"/>
    </location>
</feature>
<feature type="region of interest" description="Disordered" evidence="7">
    <location>
        <begin position="39"/>
        <end position="76"/>
    </location>
</feature>
<evidence type="ECO:0000313" key="9">
    <source>
        <dbReference type="EMBL" id="AYO41241.1"/>
    </source>
</evidence>
<keyword evidence="3" id="KW-0540">Nuclease</keyword>
<dbReference type="EMBL" id="CP033148">
    <property type="protein sequence ID" value="AYO41241.1"/>
    <property type="molecule type" value="Genomic_DNA"/>
</dbReference>
<dbReference type="EC" id="3.1.-.-" evidence="9"/>
<dbReference type="InterPro" id="IPR034922">
    <property type="entry name" value="REX1-like_exo"/>
</dbReference>
<evidence type="ECO:0000256" key="6">
    <source>
        <dbReference type="ARBA" id="ARBA00023242"/>
    </source>
</evidence>
<sequence length="516" mass="56999">MLPVRGLLHDVVCPSFRDGECEKKRIGCVFSHDTSLLPVRPHQPEPEKRPVKKPRVGMTEPPRITSAHHSSTSKLTLAQRQDGLKKMYTSLRRFYAPLFDHSEPALQHLGADMATNDALRMEQDVFQHANEFSYKSSSIVGAASVTKRSSEVLAASVAEAAQALSINKNATDEAARILEACTETGTETDVRLKRESQQQRKKGRLTRERLVKAGFLCPKGDLEQLGYLMDVPSEWGPGGEAADASGEKQTCVRCGVVFKVGPLGAVQSAEACHFHPGRPRRERLGETTRSRKVFRWTCCGRTADSNALGEDRCATGPHVFKEETPQAMHRRAGYVRWSDIPSAAQEASEVLPVAALDCEMSYTTAGMSVTRVTLVDETGDVLFDEMIRCPEGVSMIDLNTQFSGIQAEAYEAEAVFDLDSARKTLAQYIGPHTILIGHGLENDLHALRLLHTNVVDTCQLFPHPRGLPFRLALRDLVSQHLGKLIQTGGASVGHSSAEDAQMTLELVRWKWMNRYT</sequence>
<dbReference type="InterPro" id="IPR036397">
    <property type="entry name" value="RNaseH_sf"/>
</dbReference>
<evidence type="ECO:0000256" key="2">
    <source>
        <dbReference type="ARBA" id="ARBA00006357"/>
    </source>
</evidence>
<evidence type="ECO:0000256" key="4">
    <source>
        <dbReference type="ARBA" id="ARBA00022801"/>
    </source>
</evidence>
<keyword evidence="6" id="KW-0539">Nucleus</keyword>
<evidence type="ECO:0000256" key="5">
    <source>
        <dbReference type="ARBA" id="ARBA00022839"/>
    </source>
</evidence>
<dbReference type="STRING" id="425264.A0A3G2RZM8"/>
<dbReference type="Proteomes" id="UP000269793">
    <property type="component" value="Chromosome I"/>
</dbReference>
<dbReference type="OrthoDB" id="8191639at2759"/>